<keyword evidence="2" id="KW-1185">Reference proteome</keyword>
<evidence type="ECO:0008006" key="3">
    <source>
        <dbReference type="Google" id="ProtNLM"/>
    </source>
</evidence>
<evidence type="ECO:0000313" key="2">
    <source>
        <dbReference type="Proteomes" id="UP000016521"/>
    </source>
</evidence>
<accession>A0ABM6N9K4</accession>
<organism evidence="1 2">
    <name type="scientific">Pseudoalteromonas piscicida</name>
    <dbReference type="NCBI Taxonomy" id="43662"/>
    <lineage>
        <taxon>Bacteria</taxon>
        <taxon>Pseudomonadati</taxon>
        <taxon>Pseudomonadota</taxon>
        <taxon>Gammaproteobacteria</taxon>
        <taxon>Alteromonadales</taxon>
        <taxon>Pseudoalteromonadaceae</taxon>
        <taxon>Pseudoalteromonas</taxon>
    </lineage>
</organism>
<reference evidence="1 2" key="1">
    <citation type="submission" date="2015-06" db="EMBL/GenBank/DDBJ databases">
        <authorList>
            <person name="Xie B.-B."/>
            <person name="Rong J.-C."/>
            <person name="Qin Q.-L."/>
            <person name="Zhang Y.-Z."/>
        </authorList>
    </citation>
    <scope>NUCLEOTIDE SEQUENCE [LARGE SCALE GENOMIC DNA]</scope>
    <source>
        <strain evidence="1 2">JCM 20779</strain>
    </source>
</reference>
<gene>
    <name evidence="1" type="ORF">PPIS_a0209</name>
</gene>
<evidence type="ECO:0000313" key="1">
    <source>
        <dbReference type="EMBL" id="ATD05559.1"/>
    </source>
</evidence>
<dbReference type="EMBL" id="CP011924">
    <property type="protein sequence ID" value="ATD05559.1"/>
    <property type="molecule type" value="Genomic_DNA"/>
</dbReference>
<name>A0ABM6N9K4_PSEO7</name>
<protein>
    <recommendedName>
        <fullName evidence="3">Transposase</fullName>
    </recommendedName>
</protein>
<proteinExistence type="predicted"/>
<sequence>MAKGRAWFASYLSQINHQLKQKSRCLNAKRALQGMREIKELNL</sequence>
<dbReference type="Proteomes" id="UP000016521">
    <property type="component" value="Chromosome I"/>
</dbReference>